<name>A0A8J6TYB0_9FLAO</name>
<evidence type="ECO:0000259" key="2">
    <source>
        <dbReference type="PROSITE" id="PS50093"/>
    </source>
</evidence>
<dbReference type="InterPro" id="IPR000601">
    <property type="entry name" value="PKD_dom"/>
</dbReference>
<reference evidence="3" key="1">
    <citation type="submission" date="2020-09" db="EMBL/GenBank/DDBJ databases">
        <title>Taishania pollutisoli gen. nov., sp. nov., Isolated from Tetrabromobisphenol A-Contaminated Soil.</title>
        <authorList>
            <person name="Chen Q."/>
        </authorList>
    </citation>
    <scope>NUCLEOTIDE SEQUENCE</scope>
    <source>
        <strain evidence="3">CZZ-1</strain>
    </source>
</reference>
<keyword evidence="4" id="KW-1185">Reference proteome</keyword>
<dbReference type="SMART" id="SM00089">
    <property type="entry name" value="PKD"/>
    <property type="match status" value="4"/>
</dbReference>
<dbReference type="NCBIfam" id="TIGR04131">
    <property type="entry name" value="Bac_Flav_CTERM"/>
    <property type="match status" value="1"/>
</dbReference>
<dbReference type="PROSITE" id="PS50093">
    <property type="entry name" value="PKD"/>
    <property type="match status" value="1"/>
</dbReference>
<dbReference type="EMBL" id="JACVEL010000016">
    <property type="protein sequence ID" value="MBC9813811.1"/>
    <property type="molecule type" value="Genomic_DNA"/>
</dbReference>
<feature type="signal peptide" evidence="1">
    <location>
        <begin position="1"/>
        <end position="29"/>
    </location>
</feature>
<feature type="domain" description="PKD" evidence="2">
    <location>
        <begin position="793"/>
        <end position="840"/>
    </location>
</feature>
<keyword evidence="1" id="KW-0732">Signal</keyword>
<feature type="chain" id="PRO_5035148332" evidence="1">
    <location>
        <begin position="30"/>
        <end position="1020"/>
    </location>
</feature>
<dbReference type="Gene3D" id="2.60.40.10">
    <property type="entry name" value="Immunoglobulins"/>
    <property type="match status" value="6"/>
</dbReference>
<evidence type="ECO:0000313" key="3">
    <source>
        <dbReference type="EMBL" id="MBC9813811.1"/>
    </source>
</evidence>
<sequence>MIVFLKHQTYCLSRKLVVLFTFSTFFASAQVTVGFQGGEPGDSWGYTSTGSSALALYEATMTPNKVTGTQSLVVGGNTGGGNCFDTGSGNGPATPRTFTFNALDVSSSSNYTRTLTFNWGNRFPACSGTGWDSGENLVFRAYHDGVAQAPVTLATGNNNAQFSIHSNQYTWSIPACVTSFYFVLSITTNRADELLFLDDVRVTTPELNGPLTQPQFTVTNPTVCEGATETYAVVQENGVMYTWSGLPAGASFVSPNGTANSHAMTIDWGTVPPGSYTITVTPSTACGGPETPATTTIIITPPPVYTISGPTEMCAGETITLTSSSASGNMWTPGGQTSQVITVTNPGTYSVAVSFASCGVQTVSHTIVLKPDPVITSVNHTDISCFGENDGTITILSPQTDLEFSMDGIAYTPLNNFTGLSAGTYPLWVRQTGGCTIALPTVQISEPEELIAQASNTGPYCSGEQIVLHGTSSGTSTPVYNWTGPAGYTSTVQNPTDATSAGNYTLTVTANGCSSEMASTTVTIHALPIAVASDTGPYCTGDIIQLMGTTANPAGANYQWTGPNGFTSSAQNPQGILAAGAYQLIVTENGCNSAPSVTNVVIHEIPVAQAAYLTPFCPGTPLQLVGNAIPATGASYQWAGPNGYTSTAQSPTDATEVGNYVLLVSVNGCASTPATVNVLPDVPVLNVSNTGPYCEGETVILTATTPSAGAITWSWEGPAGYTSSVQNPSDAVVPGTYTLTININNCVSTAATDVVIYPNPVVVFTAATPCLNDATVFSSEGTYVAAPGIISEWHWDFGNGISAYTDNPICSYQNSGTFDVTLKVTTTENCTASHTQSITVVDSPRADFYFAPETPMTINPLVNFTNTSQHAVSYLWDFGYMGYTSEMYSPSFTYPEGGGGYIVTLIAYNEAGCADTVRKPIGVKEEVIYYIPNTFTPDGDEFNQNFTPVFTSGIDPTSYFLAVYNRWGELIFESHDVLTGWDGTYRGEVVPTGMYTWNIRVKHKHSDAHENIVGHVSLLR</sequence>
<dbReference type="InterPro" id="IPR035986">
    <property type="entry name" value="PKD_dom_sf"/>
</dbReference>
<dbReference type="InterPro" id="IPR013783">
    <property type="entry name" value="Ig-like_fold"/>
</dbReference>
<gene>
    <name evidence="3" type="ORF">H9Y05_15150</name>
</gene>
<protein>
    <submittedName>
        <fullName evidence="3">Gliding motility-associated C-terminal domain-containing protein</fullName>
    </submittedName>
</protein>
<dbReference type="AlphaFoldDB" id="A0A8J6TYB0"/>
<dbReference type="Pfam" id="PF13585">
    <property type="entry name" value="CHU_C"/>
    <property type="match status" value="1"/>
</dbReference>
<dbReference type="Proteomes" id="UP000652681">
    <property type="component" value="Unassembled WGS sequence"/>
</dbReference>
<dbReference type="InterPro" id="IPR026341">
    <property type="entry name" value="T9SS_type_B"/>
</dbReference>
<dbReference type="InterPro" id="IPR022409">
    <property type="entry name" value="PKD/Chitinase_dom"/>
</dbReference>
<organism evidence="3 4">
    <name type="scientific">Taishania pollutisoli</name>
    <dbReference type="NCBI Taxonomy" id="2766479"/>
    <lineage>
        <taxon>Bacteria</taxon>
        <taxon>Pseudomonadati</taxon>
        <taxon>Bacteroidota</taxon>
        <taxon>Flavobacteriia</taxon>
        <taxon>Flavobacteriales</taxon>
        <taxon>Crocinitomicaceae</taxon>
        <taxon>Taishania</taxon>
    </lineage>
</organism>
<dbReference type="RefSeq" id="WP_216714767.1">
    <property type="nucleotide sequence ID" value="NZ_JACVEL010000016.1"/>
</dbReference>
<evidence type="ECO:0000256" key="1">
    <source>
        <dbReference type="SAM" id="SignalP"/>
    </source>
</evidence>
<dbReference type="CDD" id="cd00146">
    <property type="entry name" value="PKD"/>
    <property type="match status" value="1"/>
</dbReference>
<comment type="caution">
    <text evidence="3">The sequence shown here is derived from an EMBL/GenBank/DDBJ whole genome shotgun (WGS) entry which is preliminary data.</text>
</comment>
<accession>A0A8J6TYB0</accession>
<dbReference type="Pfam" id="PF18911">
    <property type="entry name" value="PKD_4"/>
    <property type="match status" value="1"/>
</dbReference>
<proteinExistence type="predicted"/>
<evidence type="ECO:0000313" key="4">
    <source>
        <dbReference type="Proteomes" id="UP000652681"/>
    </source>
</evidence>
<dbReference type="SUPFAM" id="SSF49299">
    <property type="entry name" value="PKD domain"/>
    <property type="match status" value="4"/>
</dbReference>